<dbReference type="EMBL" id="CP019607">
    <property type="protein sequence ID" value="AQP49474.1"/>
    <property type="molecule type" value="Genomic_DNA"/>
</dbReference>
<evidence type="ECO:0000256" key="4">
    <source>
        <dbReference type="ARBA" id="ARBA00023136"/>
    </source>
</evidence>
<dbReference type="RefSeq" id="WP_077346804.1">
    <property type="nucleotide sequence ID" value="NZ_CP019607.1"/>
</dbReference>
<dbReference type="STRING" id="399497.BW733_00075"/>
<evidence type="ECO:0000313" key="6">
    <source>
        <dbReference type="EMBL" id="AQP49474.1"/>
    </source>
</evidence>
<evidence type="ECO:0000256" key="1">
    <source>
        <dbReference type="ARBA" id="ARBA00004141"/>
    </source>
</evidence>
<evidence type="ECO:0000256" key="3">
    <source>
        <dbReference type="ARBA" id="ARBA00022989"/>
    </source>
</evidence>
<gene>
    <name evidence="6" type="ORF">BW733_00075</name>
</gene>
<keyword evidence="7" id="KW-1185">Reference proteome</keyword>
<comment type="subcellular location">
    <subcellularLocation>
        <location evidence="1">Membrane</location>
        <topology evidence="1">Multi-pass membrane protein</topology>
    </subcellularLocation>
</comment>
<evidence type="ECO:0000256" key="5">
    <source>
        <dbReference type="SAM" id="Phobius"/>
    </source>
</evidence>
<feature type="transmembrane region" description="Helical" evidence="5">
    <location>
        <begin position="121"/>
        <end position="140"/>
    </location>
</feature>
<sequence length="192" mass="20591">MSVPGQSPFSGVTDQMRDRAVAHLQAMYANNSINERELDRRLDLALGARDRLELNRSLAGLARLAPVVLTPRAPGQASPVENVGSGLVHLSALVSSFIGPAIVKAATKPGSHLWWEAGRAMSLQLTFLVVGIVASVLSWITGLDFLMFLAWAAWAGSTIWASVRAFNGQKSTGMLEPALIARPQIPRPGITR</sequence>
<evidence type="ECO:0000256" key="2">
    <source>
        <dbReference type="ARBA" id="ARBA00022692"/>
    </source>
</evidence>
<reference evidence="6 7" key="1">
    <citation type="journal article" date="2008" name="Int. J. Syst. Evol. Microbiol.">
        <title>Tessaracoccus flavescens sp. nov., isolated from marine sediment.</title>
        <authorList>
            <person name="Lee D.W."/>
            <person name="Lee S.D."/>
        </authorList>
    </citation>
    <scope>NUCLEOTIDE SEQUENCE [LARGE SCALE GENOMIC DNA]</scope>
    <source>
        <strain evidence="6 7">SST-39T</strain>
    </source>
</reference>
<keyword evidence="3 5" id="KW-1133">Transmembrane helix</keyword>
<dbReference type="AlphaFoldDB" id="A0A1Q2CTP9"/>
<name>A0A1Q2CTP9_9ACTN</name>
<dbReference type="InterPro" id="IPR019109">
    <property type="entry name" value="MamF_MmsF"/>
</dbReference>
<dbReference type="Proteomes" id="UP000188235">
    <property type="component" value="Chromosome"/>
</dbReference>
<protein>
    <recommendedName>
        <fullName evidence="8">DUF1707 domain-containing protein</fullName>
    </recommendedName>
</protein>
<dbReference type="Pfam" id="PF09685">
    <property type="entry name" value="MamF_MmsF"/>
    <property type="match status" value="1"/>
</dbReference>
<keyword evidence="4 5" id="KW-0472">Membrane</keyword>
<accession>A0A1Q2CTP9</accession>
<organism evidence="6 7">
    <name type="scientific">Tessaracoccus flavescens</name>
    <dbReference type="NCBI Taxonomy" id="399497"/>
    <lineage>
        <taxon>Bacteria</taxon>
        <taxon>Bacillati</taxon>
        <taxon>Actinomycetota</taxon>
        <taxon>Actinomycetes</taxon>
        <taxon>Propionibacteriales</taxon>
        <taxon>Propionibacteriaceae</taxon>
        <taxon>Tessaracoccus</taxon>
    </lineage>
</organism>
<dbReference type="OrthoDB" id="3734539at2"/>
<dbReference type="KEGG" id="tfa:BW733_00075"/>
<proteinExistence type="predicted"/>
<keyword evidence="2 5" id="KW-0812">Transmembrane</keyword>
<evidence type="ECO:0008006" key="8">
    <source>
        <dbReference type="Google" id="ProtNLM"/>
    </source>
</evidence>
<evidence type="ECO:0000313" key="7">
    <source>
        <dbReference type="Proteomes" id="UP000188235"/>
    </source>
</evidence>